<evidence type="ECO:0000256" key="6">
    <source>
        <dbReference type="RuleBase" id="RU363041"/>
    </source>
</evidence>
<feature type="transmembrane region" description="Helical" evidence="6">
    <location>
        <begin position="99"/>
        <end position="116"/>
    </location>
</feature>
<proteinExistence type="inferred from homology"/>
<name>A0A1L9QP57_9CYAN</name>
<dbReference type="EMBL" id="MLAW01000031">
    <property type="protein sequence ID" value="OJJ24422.1"/>
    <property type="molecule type" value="Genomic_DNA"/>
</dbReference>
<reference evidence="7" key="1">
    <citation type="submission" date="2016-10" db="EMBL/GenBank/DDBJ databases">
        <title>CRISPR-Cas defence system in Roseofilum reptotaenium: evidence of a bacteriophage-cyanobacterium arms race in the coral black band disease.</title>
        <authorList>
            <person name="Buerger P."/>
            <person name="Wood-Charlson E.M."/>
            <person name="Weynberg K.D."/>
            <person name="Willis B."/>
            <person name="Van Oppen M.J."/>
        </authorList>
    </citation>
    <scope>NUCLEOTIDE SEQUENCE [LARGE SCALE GENOMIC DNA]</scope>
    <source>
        <strain evidence="7">AO1-A</strain>
    </source>
</reference>
<feature type="transmembrane region" description="Helical" evidence="6">
    <location>
        <begin position="232"/>
        <end position="250"/>
    </location>
</feature>
<comment type="similarity">
    <text evidence="2 6">Belongs to the 4-toluene sulfonate uptake permease (TSUP) (TC 2.A.102) family.</text>
</comment>
<dbReference type="STRING" id="1925591.BI308_16565"/>
<evidence type="ECO:0000256" key="3">
    <source>
        <dbReference type="ARBA" id="ARBA00022692"/>
    </source>
</evidence>
<gene>
    <name evidence="7" type="ORF">BI308_16565</name>
</gene>
<dbReference type="AlphaFoldDB" id="A0A1L9QP57"/>
<feature type="transmembrane region" description="Helical" evidence="6">
    <location>
        <begin position="137"/>
        <end position="165"/>
    </location>
</feature>
<evidence type="ECO:0000256" key="2">
    <source>
        <dbReference type="ARBA" id="ARBA00009142"/>
    </source>
</evidence>
<feature type="transmembrane region" description="Helical" evidence="6">
    <location>
        <begin position="202"/>
        <end position="220"/>
    </location>
</feature>
<comment type="caution">
    <text evidence="7">The sequence shown here is derived from an EMBL/GenBank/DDBJ whole genome shotgun (WGS) entry which is preliminary data.</text>
</comment>
<keyword evidence="6" id="KW-1003">Cell membrane</keyword>
<dbReference type="InterPro" id="IPR002781">
    <property type="entry name" value="TM_pro_TauE-like"/>
</dbReference>
<dbReference type="PANTHER" id="PTHR43701:SF5">
    <property type="entry name" value="MEMBRANE TRANSPORTER PROTEIN-RELATED"/>
    <property type="match status" value="1"/>
</dbReference>
<keyword evidence="3 6" id="KW-0812">Transmembrane</keyword>
<keyword evidence="5 6" id="KW-0472">Membrane</keyword>
<evidence type="ECO:0000256" key="4">
    <source>
        <dbReference type="ARBA" id="ARBA00022989"/>
    </source>
</evidence>
<dbReference type="PANTHER" id="PTHR43701">
    <property type="entry name" value="MEMBRANE TRANSPORTER PROTEIN MJ0441-RELATED"/>
    <property type="match status" value="1"/>
</dbReference>
<evidence type="ECO:0000256" key="1">
    <source>
        <dbReference type="ARBA" id="ARBA00004141"/>
    </source>
</evidence>
<comment type="subcellular location">
    <subcellularLocation>
        <location evidence="6">Cell membrane</location>
        <topology evidence="6">Multi-pass membrane protein</topology>
    </subcellularLocation>
    <subcellularLocation>
        <location evidence="1">Membrane</location>
        <topology evidence="1">Multi-pass membrane protein</topology>
    </subcellularLocation>
</comment>
<evidence type="ECO:0000256" key="5">
    <source>
        <dbReference type="ARBA" id="ARBA00023136"/>
    </source>
</evidence>
<dbReference type="GO" id="GO:0005886">
    <property type="term" value="C:plasma membrane"/>
    <property type="evidence" value="ECO:0007669"/>
    <property type="project" value="UniProtKB-SubCell"/>
</dbReference>
<evidence type="ECO:0000313" key="8">
    <source>
        <dbReference type="Proteomes" id="UP000183940"/>
    </source>
</evidence>
<dbReference type="Pfam" id="PF01925">
    <property type="entry name" value="TauE"/>
    <property type="match status" value="1"/>
</dbReference>
<accession>A0A1L9QP57</accession>
<keyword evidence="4 6" id="KW-1133">Transmembrane helix</keyword>
<protein>
    <recommendedName>
        <fullName evidence="6">Probable membrane transporter protein</fullName>
    </recommendedName>
</protein>
<sequence>MTSIQIIFLASGGLFAGILAGFLGIGGGTVLVPLLTTLGYSPVESVATSSLSILITASSGTVQNWRMGYLKLSQVLLLGLPAIITAQFGSIFADRIPSHLLLFSFGLLLLLNLYLVQVRKNITQNQLTIEKPKFNPTFARMITGSIAGVMAGFLGVGGGVIMVPLQILWLGETIKDAVRISLGVIVLTSLSACIGHALQNNVVPLAGILLGTGGLVGAQISTRFLPKLDDQVITFCFRLLLALLAIYVFWQAWLQWTIQGQ</sequence>
<feature type="transmembrane region" description="Helical" evidence="6">
    <location>
        <begin position="7"/>
        <end position="34"/>
    </location>
</feature>
<feature type="transmembrane region" description="Helical" evidence="6">
    <location>
        <begin position="75"/>
        <end position="93"/>
    </location>
</feature>
<feature type="transmembrane region" description="Helical" evidence="6">
    <location>
        <begin position="177"/>
        <end position="195"/>
    </location>
</feature>
<dbReference type="Proteomes" id="UP000183940">
    <property type="component" value="Unassembled WGS sequence"/>
</dbReference>
<dbReference type="InterPro" id="IPR051598">
    <property type="entry name" value="TSUP/Inactive_protease-like"/>
</dbReference>
<evidence type="ECO:0000313" key="7">
    <source>
        <dbReference type="EMBL" id="OJJ24422.1"/>
    </source>
</evidence>
<keyword evidence="8" id="KW-1185">Reference proteome</keyword>
<organism evidence="7 8">
    <name type="scientific">Roseofilum reptotaenium AO1-A</name>
    <dbReference type="NCBI Taxonomy" id="1925591"/>
    <lineage>
        <taxon>Bacteria</taxon>
        <taxon>Bacillati</taxon>
        <taxon>Cyanobacteriota</taxon>
        <taxon>Cyanophyceae</taxon>
        <taxon>Desertifilales</taxon>
        <taxon>Desertifilaceae</taxon>
        <taxon>Roseofilum</taxon>
    </lineage>
</organism>